<dbReference type="AlphaFoldDB" id="A0A1G4JAW5"/>
<dbReference type="OrthoDB" id="61110at2759"/>
<accession>A0A1G4JAW5</accession>
<evidence type="ECO:0000313" key="3">
    <source>
        <dbReference type="EMBL" id="SCU86956.1"/>
    </source>
</evidence>
<keyword evidence="4" id="KW-1185">Reference proteome</keyword>
<dbReference type="InterPro" id="IPR051553">
    <property type="entry name" value="Ran_GTPase-activating"/>
</dbReference>
<dbReference type="SUPFAM" id="SSF81383">
    <property type="entry name" value="F-box domain"/>
    <property type="match status" value="1"/>
</dbReference>
<dbReference type="InterPro" id="IPR009091">
    <property type="entry name" value="RCC1/BLIP-II"/>
</dbReference>
<dbReference type="PROSITE" id="PS50181">
    <property type="entry name" value="FBOX"/>
    <property type="match status" value="1"/>
</dbReference>
<sequence length="588" mass="65269">MFPLASSSCDHPTSHAIEIGLPPDIVEATLPYLSTSDIKSLSMTNKYFYKLLDFKASDTLWHELFRKSFGSLHSNVEPLESKTNSHYMSCCELILRTRFPDESWGRLYQLRALDAKLYTWGSLKHARLGFTAASNLSVSPGAINNAGMRLQFGINSPVPVPWDAGSHAPTLEDESIACVSAGGFSFQILTKSGKLYYTGSTYSGGHRGPGPVEGAHDYNLFQQMITHTEQSLTIFNGRTPRHGGLVPINTTSRMPLERPHEDIYARFEDLEESLDQRLGGNKHIRRLFTNDVLKRDTGNPNTLSVDTKTMDNVRIQSISSGRSHILALSTDGDIYSWDGPEVERGVKLVFDGLPHKFSNPILKIGSGWNYNCVSIYNIGLVVWSSRCALQENDTEAKANYKVIHGTHEICGDEKVVDFACCANMCVFFITAKGDQLWLYSNEEVHKVGLPFPDKLVKLVGCYTMLAIFTTSACYTVNVVDGRVEETSLVKLELENEDDMFVSLATGDYHTVALTSRGKIYTWGLESELCGCLGLGSRDQMVNERRVGRIENLRSTRVIKPSLVNVDNRDYVCLAVAAGGWQTGALILE</sequence>
<dbReference type="PROSITE" id="PS50012">
    <property type="entry name" value="RCC1_3"/>
    <property type="match status" value="1"/>
</dbReference>
<dbReference type="GO" id="GO:0031146">
    <property type="term" value="P:SCF-dependent proteasomal ubiquitin-dependent protein catabolic process"/>
    <property type="evidence" value="ECO:0007669"/>
    <property type="project" value="EnsemblFungi"/>
</dbReference>
<feature type="repeat" description="RCC1" evidence="1">
    <location>
        <begin position="517"/>
        <end position="588"/>
    </location>
</feature>
<organism evidence="3 4">
    <name type="scientific">Lachancea dasiensis</name>
    <dbReference type="NCBI Taxonomy" id="1072105"/>
    <lineage>
        <taxon>Eukaryota</taxon>
        <taxon>Fungi</taxon>
        <taxon>Dikarya</taxon>
        <taxon>Ascomycota</taxon>
        <taxon>Saccharomycotina</taxon>
        <taxon>Saccharomycetes</taxon>
        <taxon>Saccharomycetales</taxon>
        <taxon>Saccharomycetaceae</taxon>
        <taxon>Lachancea</taxon>
    </lineage>
</organism>
<dbReference type="PANTHER" id="PTHR45982">
    <property type="entry name" value="REGULATOR OF CHROMOSOME CONDENSATION"/>
    <property type="match status" value="1"/>
</dbReference>
<dbReference type="GO" id="GO:0005737">
    <property type="term" value="C:cytoplasm"/>
    <property type="evidence" value="ECO:0007669"/>
    <property type="project" value="TreeGrafter"/>
</dbReference>
<evidence type="ECO:0000256" key="1">
    <source>
        <dbReference type="PROSITE-ProRule" id="PRU00235"/>
    </source>
</evidence>
<dbReference type="InterPro" id="IPR036047">
    <property type="entry name" value="F-box-like_dom_sf"/>
</dbReference>
<dbReference type="SUPFAM" id="SSF50985">
    <property type="entry name" value="RCC1/BLIP-II"/>
    <property type="match status" value="1"/>
</dbReference>
<dbReference type="GO" id="GO:0019005">
    <property type="term" value="C:SCF ubiquitin ligase complex"/>
    <property type="evidence" value="ECO:0007669"/>
    <property type="project" value="EnsemblFungi"/>
</dbReference>
<reference evidence="4" key="1">
    <citation type="submission" date="2016-03" db="EMBL/GenBank/DDBJ databases">
        <authorList>
            <person name="Devillers H."/>
        </authorList>
    </citation>
    <scope>NUCLEOTIDE SEQUENCE [LARGE SCALE GENOMIC DNA]</scope>
</reference>
<dbReference type="GO" id="GO:0004842">
    <property type="term" value="F:ubiquitin-protein transferase activity"/>
    <property type="evidence" value="ECO:0007669"/>
    <property type="project" value="EnsemblFungi"/>
</dbReference>
<name>A0A1G4JAW5_9SACH</name>
<dbReference type="Gene3D" id="2.130.10.30">
    <property type="entry name" value="Regulator of chromosome condensation 1/beta-lactamase-inhibitor protein II"/>
    <property type="match status" value="2"/>
</dbReference>
<dbReference type="STRING" id="1266660.A0A1G4JAW5"/>
<dbReference type="EMBL" id="LT598455">
    <property type="protein sequence ID" value="SCU86956.1"/>
    <property type="molecule type" value="Genomic_DNA"/>
</dbReference>
<dbReference type="InterPro" id="IPR000408">
    <property type="entry name" value="Reg_chr_condens"/>
</dbReference>
<dbReference type="PROSITE" id="PS00626">
    <property type="entry name" value="RCC1_2"/>
    <property type="match status" value="2"/>
</dbReference>
<gene>
    <name evidence="3" type="ORF">LADA_0E01200G</name>
</gene>
<dbReference type="PANTHER" id="PTHR45982:SF6">
    <property type="entry name" value="SCF-ASSOCIATED FACTOR 1"/>
    <property type="match status" value="1"/>
</dbReference>
<dbReference type="GO" id="GO:0005085">
    <property type="term" value="F:guanyl-nucleotide exchange factor activity"/>
    <property type="evidence" value="ECO:0007669"/>
    <property type="project" value="TreeGrafter"/>
</dbReference>
<proteinExistence type="predicted"/>
<dbReference type="Proteomes" id="UP000190274">
    <property type="component" value="Chromosome E"/>
</dbReference>
<protein>
    <submittedName>
        <fullName evidence="3">LADA_0E01200g1_1</fullName>
    </submittedName>
</protein>
<evidence type="ECO:0000259" key="2">
    <source>
        <dbReference type="PROSITE" id="PS50181"/>
    </source>
</evidence>
<dbReference type="Pfam" id="PF13540">
    <property type="entry name" value="RCC1_2"/>
    <property type="match status" value="2"/>
</dbReference>
<evidence type="ECO:0000313" key="4">
    <source>
        <dbReference type="Proteomes" id="UP000190274"/>
    </source>
</evidence>
<dbReference type="InterPro" id="IPR001810">
    <property type="entry name" value="F-box_dom"/>
</dbReference>
<feature type="domain" description="F-box" evidence="2">
    <location>
        <begin position="15"/>
        <end position="64"/>
    </location>
</feature>